<dbReference type="SUPFAM" id="SSF46689">
    <property type="entry name" value="Homeodomain-like"/>
    <property type="match status" value="1"/>
</dbReference>
<dbReference type="Pfam" id="PF14525">
    <property type="entry name" value="AraC_binding_2"/>
    <property type="match status" value="1"/>
</dbReference>
<reference evidence="5 6" key="1">
    <citation type="submission" date="2024-04" db="EMBL/GenBank/DDBJ databases">
        <title>Isolation of an actinomycete strain from pig manure.</title>
        <authorList>
            <person name="Gong T."/>
            <person name="Yu Z."/>
            <person name="An M."/>
            <person name="Wei C."/>
            <person name="Yang W."/>
            <person name="Liu L."/>
        </authorList>
    </citation>
    <scope>NUCLEOTIDE SEQUENCE [LARGE SCALE GENOMIC DNA]</scope>
    <source>
        <strain evidence="5 6">ZF39</strain>
    </source>
</reference>
<dbReference type="InterPro" id="IPR018060">
    <property type="entry name" value="HTH_AraC"/>
</dbReference>
<gene>
    <name evidence="5" type="ORF">AADG42_07020</name>
</gene>
<dbReference type="InterPro" id="IPR009057">
    <property type="entry name" value="Homeodomain-like_sf"/>
</dbReference>
<dbReference type="Pfam" id="PF12833">
    <property type="entry name" value="HTH_18"/>
    <property type="match status" value="1"/>
</dbReference>
<dbReference type="RefSeq" id="WP_425308511.1">
    <property type="nucleotide sequence ID" value="NZ_CP154795.1"/>
</dbReference>
<organism evidence="5 6">
    <name type="scientific">Ammonicoccus fulvus</name>
    <dbReference type="NCBI Taxonomy" id="3138240"/>
    <lineage>
        <taxon>Bacteria</taxon>
        <taxon>Bacillati</taxon>
        <taxon>Actinomycetota</taxon>
        <taxon>Actinomycetes</taxon>
        <taxon>Propionibacteriales</taxon>
        <taxon>Propionibacteriaceae</taxon>
        <taxon>Ammonicoccus</taxon>
    </lineage>
</organism>
<feature type="domain" description="HTH araC/xylS-type" evidence="4">
    <location>
        <begin position="215"/>
        <end position="316"/>
    </location>
</feature>
<dbReference type="EMBL" id="CP154795">
    <property type="protein sequence ID" value="XAN07057.1"/>
    <property type="molecule type" value="Genomic_DNA"/>
</dbReference>
<dbReference type="InterPro" id="IPR050204">
    <property type="entry name" value="AraC_XylS_family_regulators"/>
</dbReference>
<keyword evidence="3" id="KW-0804">Transcription</keyword>
<keyword evidence="6" id="KW-1185">Reference proteome</keyword>
<evidence type="ECO:0000259" key="4">
    <source>
        <dbReference type="PROSITE" id="PS01124"/>
    </source>
</evidence>
<protein>
    <submittedName>
        <fullName evidence="5">Helix-turn-helix transcriptional regulator</fullName>
    </submittedName>
</protein>
<accession>A0ABZ3FLZ8</accession>
<dbReference type="Gene3D" id="1.10.10.60">
    <property type="entry name" value="Homeodomain-like"/>
    <property type="match status" value="1"/>
</dbReference>
<proteinExistence type="predicted"/>
<name>A0ABZ3FLZ8_9ACTN</name>
<evidence type="ECO:0000313" key="5">
    <source>
        <dbReference type="EMBL" id="XAN07057.1"/>
    </source>
</evidence>
<keyword evidence="1" id="KW-0805">Transcription regulation</keyword>
<dbReference type="PANTHER" id="PTHR46796">
    <property type="entry name" value="HTH-TYPE TRANSCRIPTIONAL ACTIVATOR RHAS-RELATED"/>
    <property type="match status" value="1"/>
</dbReference>
<dbReference type="InterPro" id="IPR035418">
    <property type="entry name" value="AraC-bd_2"/>
</dbReference>
<dbReference type="PANTHER" id="PTHR46796:SF12">
    <property type="entry name" value="HTH-TYPE DNA-BINDING TRANSCRIPTIONAL ACTIVATOR EUTR"/>
    <property type="match status" value="1"/>
</dbReference>
<evidence type="ECO:0000256" key="2">
    <source>
        <dbReference type="ARBA" id="ARBA00023125"/>
    </source>
</evidence>
<sequence length="316" mass="34335">MIKQDIRVEGLTATVDMLASTYAAVRPSAIPEGRPGMALSSAPVGRVRLDHVWLDMSCEIGIEPLGALVFNYLHAGAIHYSVGGEEYNIVAGDIYLTADPELPYTARFGPHECTVAVVSPAFVHEVAQGAPGLHEWPIRFTGLGPVSPAAGERWKQTLSYVWTLARSSPDLAAQPLVAASAARMLIAAALMTFPNTAHLDPTIEDRHDAHARMIRRAIAFIESSAESDITAADIARECRTTIRAVRLGFLRHLGTTPAAYLNRVRLRSAHEDLLAASPQDSTVGVIAGRWGFAHTPDFNRTYVQEFHELPTQTLAR</sequence>
<dbReference type="PROSITE" id="PS01124">
    <property type="entry name" value="HTH_ARAC_FAMILY_2"/>
    <property type="match status" value="1"/>
</dbReference>
<dbReference type="SMART" id="SM00342">
    <property type="entry name" value="HTH_ARAC"/>
    <property type="match status" value="1"/>
</dbReference>
<evidence type="ECO:0000256" key="3">
    <source>
        <dbReference type="ARBA" id="ARBA00023163"/>
    </source>
</evidence>
<keyword evidence="2" id="KW-0238">DNA-binding</keyword>
<evidence type="ECO:0000256" key="1">
    <source>
        <dbReference type="ARBA" id="ARBA00023015"/>
    </source>
</evidence>
<evidence type="ECO:0000313" key="6">
    <source>
        <dbReference type="Proteomes" id="UP001442841"/>
    </source>
</evidence>
<dbReference type="Proteomes" id="UP001442841">
    <property type="component" value="Chromosome"/>
</dbReference>